<dbReference type="Gene3D" id="3.40.630.30">
    <property type="match status" value="1"/>
</dbReference>
<evidence type="ECO:0000313" key="3">
    <source>
        <dbReference type="EMBL" id="VAW43066.1"/>
    </source>
</evidence>
<protein>
    <recommendedName>
        <fullName evidence="2">N-acetyltransferase domain-containing protein</fullName>
    </recommendedName>
</protein>
<proteinExistence type="predicted"/>
<evidence type="ECO:0000256" key="1">
    <source>
        <dbReference type="ARBA" id="ARBA00022679"/>
    </source>
</evidence>
<dbReference type="InterPro" id="IPR016181">
    <property type="entry name" value="Acyl_CoA_acyltransferase"/>
</dbReference>
<dbReference type="PROSITE" id="PS51186">
    <property type="entry name" value="GNAT"/>
    <property type="match status" value="1"/>
</dbReference>
<dbReference type="EMBL" id="UOEU01001012">
    <property type="protein sequence ID" value="VAW43066.1"/>
    <property type="molecule type" value="Genomic_DNA"/>
</dbReference>
<gene>
    <name evidence="3" type="ORF">MNBD_CHLOROFLEXI01-471</name>
</gene>
<feature type="domain" description="N-acetyltransferase" evidence="2">
    <location>
        <begin position="9"/>
        <end position="154"/>
    </location>
</feature>
<evidence type="ECO:0000259" key="2">
    <source>
        <dbReference type="PROSITE" id="PS51186"/>
    </source>
</evidence>
<reference evidence="3" key="1">
    <citation type="submission" date="2018-06" db="EMBL/GenBank/DDBJ databases">
        <authorList>
            <person name="Zhirakovskaya E."/>
        </authorList>
    </citation>
    <scope>NUCLEOTIDE SEQUENCE</scope>
</reference>
<dbReference type="PANTHER" id="PTHR13947:SF37">
    <property type="entry name" value="LD18367P"/>
    <property type="match status" value="1"/>
</dbReference>
<dbReference type="Pfam" id="PF00583">
    <property type="entry name" value="Acetyltransf_1"/>
    <property type="match status" value="1"/>
</dbReference>
<dbReference type="GO" id="GO:0008080">
    <property type="term" value="F:N-acetyltransferase activity"/>
    <property type="evidence" value="ECO:0007669"/>
    <property type="project" value="InterPro"/>
</dbReference>
<keyword evidence="1" id="KW-0808">Transferase</keyword>
<dbReference type="InterPro" id="IPR000182">
    <property type="entry name" value="GNAT_dom"/>
</dbReference>
<dbReference type="CDD" id="cd04301">
    <property type="entry name" value="NAT_SF"/>
    <property type="match status" value="1"/>
</dbReference>
<dbReference type="SUPFAM" id="SSF55729">
    <property type="entry name" value="Acyl-CoA N-acyltransferases (Nat)"/>
    <property type="match status" value="1"/>
</dbReference>
<dbReference type="PANTHER" id="PTHR13947">
    <property type="entry name" value="GNAT FAMILY N-ACETYLTRANSFERASE"/>
    <property type="match status" value="1"/>
</dbReference>
<name>A0A3B0WEV2_9ZZZZ</name>
<dbReference type="InterPro" id="IPR050769">
    <property type="entry name" value="NAT_camello-type"/>
</dbReference>
<accession>A0A3B0WEV2</accession>
<organism evidence="3">
    <name type="scientific">hydrothermal vent metagenome</name>
    <dbReference type="NCBI Taxonomy" id="652676"/>
    <lineage>
        <taxon>unclassified sequences</taxon>
        <taxon>metagenomes</taxon>
        <taxon>ecological metagenomes</taxon>
    </lineage>
</organism>
<sequence length="154" mass="17473">MSHQVERSIAIRSFHPQDQSAVKQLILTGLTEHWGTLDPNLNPDLNNIADSYAGQTFLLAMQGENIVGCGVLIKEGDEEYGRIVRMSVAKEKRRLGIGRLLLRELETAAKRRSFRKILLETTQTWQTAVTFYQANGYQIIGQHSGDTHFEKYLL</sequence>
<dbReference type="AlphaFoldDB" id="A0A3B0WEV2"/>